<evidence type="ECO:0000259" key="4">
    <source>
        <dbReference type="Pfam" id="PF04082"/>
    </source>
</evidence>
<comment type="subcellular location">
    <subcellularLocation>
        <location evidence="1">Nucleus</location>
    </subcellularLocation>
</comment>
<dbReference type="AlphaFoldDB" id="A0AAN9URF5"/>
<dbReference type="CDD" id="cd12148">
    <property type="entry name" value="fungal_TF_MHR"/>
    <property type="match status" value="1"/>
</dbReference>
<evidence type="ECO:0000256" key="3">
    <source>
        <dbReference type="SAM" id="MobiDB-lite"/>
    </source>
</evidence>
<dbReference type="PANTHER" id="PTHR31001:SF45">
    <property type="entry name" value="ZN(II)2CYS6 TRANSCRIPTION FACTOR (EUROFUNG)"/>
    <property type="match status" value="1"/>
</dbReference>
<dbReference type="Pfam" id="PF04082">
    <property type="entry name" value="Fungal_trans"/>
    <property type="match status" value="1"/>
</dbReference>
<sequence>MTGRRARRRAPEPDLLERLRKYEELLRHNNIGFEPLPHDPSHKGPATGKSCPSVGGGYDSEDGQQPDSGQTASSTPSTTAAKSDIYEAKNIWRAMRHKPPESEDDESDLADETARERVVRAAWDQIAGHNIYLTLGSRQIPAPLSSLHPEPVQIFRFWQVYLDNVNPLLKVIHAPSLQSRIVEALGNLGNLGNISPSLEALMFSIYSMSITSLSPADCQTMFGSPKEELLRQYQFGCQQALLNCEFLRSRDRDCLTAFFSYIQSILPGSDPHSLSCILAIAMRLARRLGYHREAVSAKCTPFEAEMRRRLWWALTLFDSRIGELSSSMGLSLDPTWDCKIPLNVNDSDIRPGMKDIPVAQEHCADAIFAVVRGELADSIRHSDWYLDFSNPPLKSVARDVRQNATTPDSSLDAVERAIEGKYLKYCDPEVPIHFMALWMTRQQIAKCKLLEHYSRICGSPIPSGEQINAQVDMTIVHAFRMLACDTIIMRSPLTKGYRWLAEYHFQLPAYVHIAQELKRNPLSKHARQAWETMADNFDARFAAIPTYHAPIFSLFCKTVLPAWEAREAVARESGEELNTPPRIVVSIRNVLDQMAAQNSQDGQQPATVATQQQQQQSSYAVNLGGVDLSMPIDFGTDTDDMLFDMGFGGAGEQGGFAGTGAGLYTGTLGQAPLGLDMNKMDWATLNPVLHGPP</sequence>
<feature type="compositionally biased region" description="Low complexity" evidence="3">
    <location>
        <begin position="71"/>
        <end position="83"/>
    </location>
</feature>
<organism evidence="5 6">
    <name type="scientific">Diatrype stigma</name>
    <dbReference type="NCBI Taxonomy" id="117547"/>
    <lineage>
        <taxon>Eukaryota</taxon>
        <taxon>Fungi</taxon>
        <taxon>Dikarya</taxon>
        <taxon>Ascomycota</taxon>
        <taxon>Pezizomycotina</taxon>
        <taxon>Sordariomycetes</taxon>
        <taxon>Xylariomycetidae</taxon>
        <taxon>Xylariales</taxon>
        <taxon>Diatrypaceae</taxon>
        <taxon>Diatrype</taxon>
    </lineage>
</organism>
<name>A0AAN9URF5_9PEZI</name>
<keyword evidence="6" id="KW-1185">Reference proteome</keyword>
<comment type="caution">
    <text evidence="5">The sequence shown here is derived from an EMBL/GenBank/DDBJ whole genome shotgun (WGS) entry which is preliminary data.</text>
</comment>
<gene>
    <name evidence="5" type="ORF">SLS62_007072</name>
</gene>
<proteinExistence type="predicted"/>
<evidence type="ECO:0000313" key="5">
    <source>
        <dbReference type="EMBL" id="KAK7750940.1"/>
    </source>
</evidence>
<dbReference type="Proteomes" id="UP001320420">
    <property type="component" value="Unassembled WGS sequence"/>
</dbReference>
<evidence type="ECO:0000313" key="6">
    <source>
        <dbReference type="Proteomes" id="UP001320420"/>
    </source>
</evidence>
<keyword evidence="2" id="KW-0539">Nucleus</keyword>
<dbReference type="GO" id="GO:0005634">
    <property type="term" value="C:nucleus"/>
    <property type="evidence" value="ECO:0007669"/>
    <property type="project" value="UniProtKB-SubCell"/>
</dbReference>
<dbReference type="GO" id="GO:0006351">
    <property type="term" value="P:DNA-templated transcription"/>
    <property type="evidence" value="ECO:0007669"/>
    <property type="project" value="InterPro"/>
</dbReference>
<evidence type="ECO:0000256" key="1">
    <source>
        <dbReference type="ARBA" id="ARBA00004123"/>
    </source>
</evidence>
<feature type="region of interest" description="Disordered" evidence="3">
    <location>
        <begin position="31"/>
        <end position="83"/>
    </location>
</feature>
<evidence type="ECO:0000256" key="2">
    <source>
        <dbReference type="ARBA" id="ARBA00023242"/>
    </source>
</evidence>
<dbReference type="GO" id="GO:0008270">
    <property type="term" value="F:zinc ion binding"/>
    <property type="evidence" value="ECO:0007669"/>
    <property type="project" value="InterPro"/>
</dbReference>
<dbReference type="InterPro" id="IPR050613">
    <property type="entry name" value="Sec_Metabolite_Reg"/>
</dbReference>
<dbReference type="InterPro" id="IPR007219">
    <property type="entry name" value="XnlR_reg_dom"/>
</dbReference>
<reference evidence="5 6" key="1">
    <citation type="submission" date="2024-02" db="EMBL/GenBank/DDBJ databases">
        <title>De novo assembly and annotation of 12 fungi associated with fruit tree decline syndrome in Ontario, Canada.</title>
        <authorList>
            <person name="Sulman M."/>
            <person name="Ellouze W."/>
            <person name="Ilyukhin E."/>
        </authorList>
    </citation>
    <scope>NUCLEOTIDE SEQUENCE [LARGE SCALE GENOMIC DNA]</scope>
    <source>
        <strain evidence="5 6">M11/M66-122</strain>
    </source>
</reference>
<dbReference type="GO" id="GO:0003677">
    <property type="term" value="F:DNA binding"/>
    <property type="evidence" value="ECO:0007669"/>
    <property type="project" value="InterPro"/>
</dbReference>
<accession>A0AAN9URF5</accession>
<feature type="domain" description="Xylanolytic transcriptional activator regulatory" evidence="4">
    <location>
        <begin position="159"/>
        <end position="321"/>
    </location>
</feature>
<protein>
    <recommendedName>
        <fullName evidence="4">Xylanolytic transcriptional activator regulatory domain-containing protein</fullName>
    </recommendedName>
</protein>
<dbReference type="PANTHER" id="PTHR31001">
    <property type="entry name" value="UNCHARACTERIZED TRANSCRIPTIONAL REGULATORY PROTEIN"/>
    <property type="match status" value="1"/>
</dbReference>
<dbReference type="EMBL" id="JAKJXP020000056">
    <property type="protein sequence ID" value="KAK7750940.1"/>
    <property type="molecule type" value="Genomic_DNA"/>
</dbReference>